<protein>
    <submittedName>
        <fullName evidence="2">Uncharacterized protein</fullName>
    </submittedName>
</protein>
<organism evidence="2 3">
    <name type="scientific">Penicillium argentinense</name>
    <dbReference type="NCBI Taxonomy" id="1131581"/>
    <lineage>
        <taxon>Eukaryota</taxon>
        <taxon>Fungi</taxon>
        <taxon>Dikarya</taxon>
        <taxon>Ascomycota</taxon>
        <taxon>Pezizomycotina</taxon>
        <taxon>Eurotiomycetes</taxon>
        <taxon>Eurotiomycetidae</taxon>
        <taxon>Eurotiales</taxon>
        <taxon>Aspergillaceae</taxon>
        <taxon>Penicillium</taxon>
    </lineage>
</organism>
<dbReference type="AlphaFoldDB" id="A0A9W9FGE2"/>
<feature type="region of interest" description="Disordered" evidence="1">
    <location>
        <begin position="86"/>
        <end position="157"/>
    </location>
</feature>
<accession>A0A9W9FGE2</accession>
<dbReference type="EMBL" id="JAPQKI010000005">
    <property type="protein sequence ID" value="KAJ5099743.1"/>
    <property type="molecule type" value="Genomic_DNA"/>
</dbReference>
<comment type="caution">
    <text evidence="2">The sequence shown here is derived from an EMBL/GenBank/DDBJ whole genome shotgun (WGS) entry which is preliminary data.</text>
</comment>
<dbReference type="Proteomes" id="UP001149074">
    <property type="component" value="Unassembled WGS sequence"/>
</dbReference>
<reference evidence="2" key="2">
    <citation type="journal article" date="2023" name="IMA Fungus">
        <title>Comparative genomic study of the Penicillium genus elucidates a diverse pangenome and 15 lateral gene transfer events.</title>
        <authorList>
            <person name="Petersen C."/>
            <person name="Sorensen T."/>
            <person name="Nielsen M.R."/>
            <person name="Sondergaard T.E."/>
            <person name="Sorensen J.L."/>
            <person name="Fitzpatrick D.A."/>
            <person name="Frisvad J.C."/>
            <person name="Nielsen K.L."/>
        </authorList>
    </citation>
    <scope>NUCLEOTIDE SEQUENCE</scope>
    <source>
        <strain evidence="2">IBT 30761</strain>
    </source>
</reference>
<keyword evidence="3" id="KW-1185">Reference proteome</keyword>
<gene>
    <name evidence="2" type="ORF">N7532_006744</name>
</gene>
<dbReference type="GeneID" id="81358217"/>
<sequence length="157" mass="17004">MSRNFGARHGGELTKWFGLATVHAVTEQMAVWQNAGVRRGLTTIATAESSSKMTGSGVMHFSCEMCELSVDKGALLSTAARCKSELPASTTTASSTSNTASANLARSQQYQTQQHYERQNASPRRARGGYIGHSTNTPTRELDNMLIGTRGHWEGHD</sequence>
<proteinExistence type="predicted"/>
<evidence type="ECO:0000313" key="2">
    <source>
        <dbReference type="EMBL" id="KAJ5099743.1"/>
    </source>
</evidence>
<dbReference type="RefSeq" id="XP_056475397.1">
    <property type="nucleotide sequence ID" value="XM_056619238.1"/>
</dbReference>
<name>A0A9W9FGE2_9EURO</name>
<evidence type="ECO:0000313" key="3">
    <source>
        <dbReference type="Proteomes" id="UP001149074"/>
    </source>
</evidence>
<feature type="compositionally biased region" description="Low complexity" evidence="1">
    <location>
        <begin position="88"/>
        <end position="114"/>
    </location>
</feature>
<evidence type="ECO:0000256" key="1">
    <source>
        <dbReference type="SAM" id="MobiDB-lite"/>
    </source>
</evidence>
<reference evidence="2" key="1">
    <citation type="submission" date="2022-11" db="EMBL/GenBank/DDBJ databases">
        <authorList>
            <person name="Petersen C."/>
        </authorList>
    </citation>
    <scope>NUCLEOTIDE SEQUENCE</scope>
    <source>
        <strain evidence="2">IBT 30761</strain>
    </source>
</reference>